<keyword evidence="2 7" id="KW-0121">Carboxypeptidase</keyword>
<proteinExistence type="inferred from homology"/>
<sequence length="470" mass="53757">MWPEYILVLLWSFLSLSLCEERFLFRDSIRERLSKKERPNREAYAPTRREVGDVLLLTPYLEEGRIEEAQDLSRVNLEPYSDITSYSGFFTVNKQFNSNLFFWFFPAEVNYEAAPVVLYLEGGPGESSLAGCFEMLGPFWVSSDENNLVPRNYSWHKNHSLIFIDNPVGTGFSYTENDAGYASNQTQVGNELYSAMSQFFTLFPELQKRDFFISGESYAGLIIGDGFTDPLTALHYSKLGYNLGLIDYDTKDIMKAYEDAARKAIKKENFTKASENWFNSLNTLKSVSGVSVYGYVNVEMPRDGTMEQGNITQFLKRADVRTALHVGDASFDEANYVAMDTMLEELMVSARPKVEELLNNGYRVVFFNGELDIIVGYPLIVNLCRFVNTHTCEIWRDTRSLCISLEFTSREEYLSAERHKWFVDGELAGFVKKGGNLTEIMVRGAGHNVPLYVPKQAFDLIYRITRNELP</sequence>
<gene>
    <name evidence="8" type="ORF">TCEB3V08_LOCUS4007</name>
</gene>
<evidence type="ECO:0000256" key="5">
    <source>
        <dbReference type="ARBA" id="ARBA00022801"/>
    </source>
</evidence>
<dbReference type="EMBL" id="OC317497">
    <property type="protein sequence ID" value="CAD7397260.1"/>
    <property type="molecule type" value="Genomic_DNA"/>
</dbReference>
<name>A0A7R9CK00_TIMCR</name>
<keyword evidence="4 7" id="KW-0732">Signal</keyword>
<reference evidence="8" key="1">
    <citation type="submission" date="2020-11" db="EMBL/GenBank/DDBJ databases">
        <authorList>
            <person name="Tran Van P."/>
        </authorList>
    </citation>
    <scope>NUCLEOTIDE SEQUENCE</scope>
</reference>
<accession>A0A7R9CK00</accession>
<dbReference type="InterPro" id="IPR033124">
    <property type="entry name" value="Ser_caboxypep_his_AS"/>
</dbReference>
<keyword evidence="5 7" id="KW-0378">Hydrolase</keyword>
<evidence type="ECO:0000256" key="1">
    <source>
        <dbReference type="ARBA" id="ARBA00009431"/>
    </source>
</evidence>
<keyword evidence="6" id="KW-0325">Glycoprotein</keyword>
<dbReference type="GO" id="GO:0004185">
    <property type="term" value="F:serine-type carboxypeptidase activity"/>
    <property type="evidence" value="ECO:0007669"/>
    <property type="project" value="UniProtKB-UniRule"/>
</dbReference>
<dbReference type="PRINTS" id="PR00724">
    <property type="entry name" value="CRBOXYPTASEC"/>
</dbReference>
<dbReference type="PROSITE" id="PS00131">
    <property type="entry name" value="CARBOXYPEPT_SER_SER"/>
    <property type="match status" value="1"/>
</dbReference>
<dbReference type="InterPro" id="IPR001563">
    <property type="entry name" value="Peptidase_S10"/>
</dbReference>
<evidence type="ECO:0000256" key="2">
    <source>
        <dbReference type="ARBA" id="ARBA00022645"/>
    </source>
</evidence>
<evidence type="ECO:0000256" key="6">
    <source>
        <dbReference type="ARBA" id="ARBA00023180"/>
    </source>
</evidence>
<dbReference type="GO" id="GO:0006508">
    <property type="term" value="P:proteolysis"/>
    <property type="evidence" value="ECO:0007669"/>
    <property type="project" value="UniProtKB-KW"/>
</dbReference>
<dbReference type="AlphaFoldDB" id="A0A7R9CK00"/>
<evidence type="ECO:0000256" key="7">
    <source>
        <dbReference type="RuleBase" id="RU361156"/>
    </source>
</evidence>
<dbReference type="PANTHER" id="PTHR11802:SF472">
    <property type="entry name" value="SERINE CARBOXYPEPTIDASE CPVL-RELATED"/>
    <property type="match status" value="1"/>
</dbReference>
<evidence type="ECO:0000256" key="3">
    <source>
        <dbReference type="ARBA" id="ARBA00022670"/>
    </source>
</evidence>
<feature type="chain" id="PRO_5031599163" description="Carboxypeptidase" evidence="7">
    <location>
        <begin position="20"/>
        <end position="470"/>
    </location>
</feature>
<organism evidence="8">
    <name type="scientific">Timema cristinae</name>
    <name type="common">Walking stick</name>
    <dbReference type="NCBI Taxonomy" id="61476"/>
    <lineage>
        <taxon>Eukaryota</taxon>
        <taxon>Metazoa</taxon>
        <taxon>Ecdysozoa</taxon>
        <taxon>Arthropoda</taxon>
        <taxon>Hexapoda</taxon>
        <taxon>Insecta</taxon>
        <taxon>Pterygota</taxon>
        <taxon>Neoptera</taxon>
        <taxon>Polyneoptera</taxon>
        <taxon>Phasmatodea</taxon>
        <taxon>Timematodea</taxon>
        <taxon>Timematoidea</taxon>
        <taxon>Timematidae</taxon>
        <taxon>Timema</taxon>
    </lineage>
</organism>
<evidence type="ECO:0000313" key="8">
    <source>
        <dbReference type="EMBL" id="CAD7397260.1"/>
    </source>
</evidence>
<evidence type="ECO:0000256" key="4">
    <source>
        <dbReference type="ARBA" id="ARBA00022729"/>
    </source>
</evidence>
<dbReference type="PANTHER" id="PTHR11802">
    <property type="entry name" value="SERINE PROTEASE FAMILY S10 SERINE CARBOXYPEPTIDASE"/>
    <property type="match status" value="1"/>
</dbReference>
<dbReference type="Gene3D" id="3.40.50.1820">
    <property type="entry name" value="alpha/beta hydrolase"/>
    <property type="match status" value="1"/>
</dbReference>
<protein>
    <recommendedName>
        <fullName evidence="7">Carboxypeptidase</fullName>
        <ecNumber evidence="7">3.4.16.-</ecNumber>
    </recommendedName>
</protein>
<dbReference type="SUPFAM" id="SSF53474">
    <property type="entry name" value="alpha/beta-Hydrolases"/>
    <property type="match status" value="1"/>
</dbReference>
<keyword evidence="3 7" id="KW-0645">Protease</keyword>
<dbReference type="EC" id="3.4.16.-" evidence="7"/>
<dbReference type="PROSITE" id="PS00560">
    <property type="entry name" value="CARBOXYPEPT_SER_HIS"/>
    <property type="match status" value="1"/>
</dbReference>
<dbReference type="InterPro" id="IPR029058">
    <property type="entry name" value="AB_hydrolase_fold"/>
</dbReference>
<comment type="similarity">
    <text evidence="1 7">Belongs to the peptidase S10 family.</text>
</comment>
<dbReference type="InterPro" id="IPR018202">
    <property type="entry name" value="Ser_caboxypep_ser_AS"/>
</dbReference>
<dbReference type="Pfam" id="PF00450">
    <property type="entry name" value="Peptidase_S10"/>
    <property type="match status" value="1"/>
</dbReference>
<feature type="signal peptide" evidence="7">
    <location>
        <begin position="1"/>
        <end position="19"/>
    </location>
</feature>